<dbReference type="SUPFAM" id="SSF52058">
    <property type="entry name" value="L domain-like"/>
    <property type="match status" value="1"/>
</dbReference>
<dbReference type="InterPro" id="IPR003591">
    <property type="entry name" value="Leu-rich_rpt_typical-subtyp"/>
</dbReference>
<accession>A0A4V4JWZ7</accession>
<keyword evidence="2" id="KW-0677">Repeat</keyword>
<evidence type="ECO:0000313" key="5">
    <source>
        <dbReference type="Proteomes" id="UP000306584"/>
    </source>
</evidence>
<feature type="region of interest" description="Disordered" evidence="3">
    <location>
        <begin position="1"/>
        <end position="68"/>
    </location>
</feature>
<dbReference type="Pfam" id="PF12799">
    <property type="entry name" value="LRR_4"/>
    <property type="match status" value="2"/>
</dbReference>
<organism evidence="4 5">
    <name type="scientific">Aureobasidium pullulans</name>
    <name type="common">Black yeast</name>
    <name type="synonym">Pullularia pullulans</name>
    <dbReference type="NCBI Taxonomy" id="5580"/>
    <lineage>
        <taxon>Eukaryota</taxon>
        <taxon>Fungi</taxon>
        <taxon>Dikarya</taxon>
        <taxon>Ascomycota</taxon>
        <taxon>Pezizomycotina</taxon>
        <taxon>Dothideomycetes</taxon>
        <taxon>Dothideomycetidae</taxon>
        <taxon>Dothideales</taxon>
        <taxon>Saccotheciaceae</taxon>
        <taxon>Aureobasidium</taxon>
    </lineage>
</organism>
<dbReference type="InterPro" id="IPR001611">
    <property type="entry name" value="Leu-rich_rpt"/>
</dbReference>
<feature type="compositionally biased region" description="Polar residues" evidence="3">
    <location>
        <begin position="22"/>
        <end position="33"/>
    </location>
</feature>
<dbReference type="Gene3D" id="3.80.10.10">
    <property type="entry name" value="Ribonuclease Inhibitor"/>
    <property type="match status" value="2"/>
</dbReference>
<dbReference type="SMART" id="SM00369">
    <property type="entry name" value="LRR_TYP"/>
    <property type="match status" value="4"/>
</dbReference>
<dbReference type="SMART" id="SM00365">
    <property type="entry name" value="LRR_SD22"/>
    <property type="match status" value="10"/>
</dbReference>
<dbReference type="AlphaFoldDB" id="A0A4V4JWZ7"/>
<dbReference type="Proteomes" id="UP000306584">
    <property type="component" value="Unassembled WGS sequence"/>
</dbReference>
<evidence type="ECO:0000256" key="3">
    <source>
        <dbReference type="SAM" id="MobiDB-lite"/>
    </source>
</evidence>
<dbReference type="InterPro" id="IPR032675">
    <property type="entry name" value="LRR_dom_sf"/>
</dbReference>
<name>A0A4V4JWZ7_AURPU</name>
<comment type="caution">
    <text evidence="4">The sequence shown here is derived from an EMBL/GenBank/DDBJ whole genome shotgun (WGS) entry which is preliminary data.</text>
</comment>
<evidence type="ECO:0000256" key="1">
    <source>
        <dbReference type="ARBA" id="ARBA00022614"/>
    </source>
</evidence>
<dbReference type="PROSITE" id="PS51450">
    <property type="entry name" value="LRR"/>
    <property type="match status" value="7"/>
</dbReference>
<feature type="compositionally biased region" description="Basic and acidic residues" evidence="3">
    <location>
        <begin position="35"/>
        <end position="45"/>
    </location>
</feature>
<dbReference type="PANTHER" id="PTHR46652">
    <property type="entry name" value="LEUCINE-RICH REPEAT AND IQ DOMAIN-CONTAINING PROTEIN 1-RELATED"/>
    <property type="match status" value="1"/>
</dbReference>
<dbReference type="PANTHER" id="PTHR46652:SF3">
    <property type="entry name" value="LEUCINE-RICH REPEAT-CONTAINING PROTEIN 9"/>
    <property type="match status" value="1"/>
</dbReference>
<sequence>MSTPSDTPGAEQATAAEPSASPAKSNGLQSNKSGWDGKLRLDKNKKAVLANPEALSDPEYSDEDAPPVDQIEADEGTRLCSAIPYTGTNVFGQTCSKTRIPRLRSSLSFLCASFLTDCQQEIDVQHSRVSSIPALHLERFKKVMKLCLRQNSIHSIELPDSLAATLQDLELYDNLISHIKGLDSFTELRSLDLSYNKIKHIKRLDHLKKLDHLYFVQNKISRIEGLDGLSNLTYLELGANRIREISGLETLTALDSLWLGQNKITELKGLSTLTNLKTLSIQANRITSLEGLKELPQLEELYISDNLLTSLEPLSHAPEIRILDVQNNPLTSLRGVSSLVHLENLWATSCRLERFDELEKELGDKKELSEVYFEGNPLQKSNPVLYRNKVRLALPQVSKIDASE</sequence>
<feature type="compositionally biased region" description="Acidic residues" evidence="3">
    <location>
        <begin position="59"/>
        <end position="68"/>
    </location>
</feature>
<reference evidence="4 5" key="1">
    <citation type="submission" date="2018-10" db="EMBL/GenBank/DDBJ databases">
        <title>Fifty Aureobasidium pullulans genomes reveal a recombining polyextremotolerant generalist.</title>
        <authorList>
            <person name="Gostincar C."/>
            <person name="Turk M."/>
            <person name="Zajc J."/>
            <person name="Gunde-Cimerman N."/>
        </authorList>
    </citation>
    <scope>NUCLEOTIDE SEQUENCE [LARGE SCALE GENOMIC DNA]</scope>
    <source>
        <strain evidence="4 5">EXF-6604</strain>
    </source>
</reference>
<keyword evidence="1" id="KW-0433">Leucine-rich repeat</keyword>
<dbReference type="InterPro" id="IPR025875">
    <property type="entry name" value="Leu-rich_rpt_4"/>
</dbReference>
<evidence type="ECO:0000256" key="2">
    <source>
        <dbReference type="ARBA" id="ARBA00022737"/>
    </source>
</evidence>
<gene>
    <name evidence="4" type="ORF">D6D01_03024</name>
</gene>
<proteinExistence type="predicted"/>
<dbReference type="EMBL" id="QZBD01000078">
    <property type="protein sequence ID" value="THY30983.1"/>
    <property type="molecule type" value="Genomic_DNA"/>
</dbReference>
<dbReference type="InterPro" id="IPR050836">
    <property type="entry name" value="SDS22/Internalin_LRR"/>
</dbReference>
<evidence type="ECO:0000313" key="4">
    <source>
        <dbReference type="EMBL" id="THY30983.1"/>
    </source>
</evidence>
<protein>
    <submittedName>
        <fullName evidence="4">L domain-like protein</fullName>
    </submittedName>
</protein>